<reference evidence="2 3" key="1">
    <citation type="submission" date="2016-12" db="EMBL/GenBank/DDBJ databases">
        <title>The genomes of Aspergillus section Nigri reveals drivers in fungal speciation.</title>
        <authorList>
            <consortium name="DOE Joint Genome Institute"/>
            <person name="Vesth T.C."/>
            <person name="Nybo J."/>
            <person name="Theobald S."/>
            <person name="Brandl J."/>
            <person name="Frisvad J.C."/>
            <person name="Nielsen K.F."/>
            <person name="Lyhne E.K."/>
            <person name="Kogle M.E."/>
            <person name="Kuo A."/>
            <person name="Riley R."/>
            <person name="Clum A."/>
            <person name="Nolan M."/>
            <person name="Lipzen A."/>
            <person name="Salamov A."/>
            <person name="Henrissat B."/>
            <person name="Wiebenga A."/>
            <person name="De Vries R.P."/>
            <person name="Grigoriev I.V."/>
            <person name="Mortensen U.H."/>
            <person name="Andersen M.R."/>
            <person name="Baker S.E."/>
        </authorList>
    </citation>
    <scope>NUCLEOTIDE SEQUENCE [LARGE SCALE GENOMIC DNA]</scope>
    <source>
        <strain evidence="2 3">JOP 1030-1</strain>
    </source>
</reference>
<evidence type="ECO:0000313" key="2">
    <source>
        <dbReference type="EMBL" id="PYH46058.1"/>
    </source>
</evidence>
<dbReference type="Proteomes" id="UP000248349">
    <property type="component" value="Unassembled WGS sequence"/>
</dbReference>
<organism evidence="2 3">
    <name type="scientific">Aspergillus saccharolyticus JOP 1030-1</name>
    <dbReference type="NCBI Taxonomy" id="1450539"/>
    <lineage>
        <taxon>Eukaryota</taxon>
        <taxon>Fungi</taxon>
        <taxon>Dikarya</taxon>
        <taxon>Ascomycota</taxon>
        <taxon>Pezizomycotina</taxon>
        <taxon>Eurotiomycetes</taxon>
        <taxon>Eurotiomycetidae</taxon>
        <taxon>Eurotiales</taxon>
        <taxon>Aspergillaceae</taxon>
        <taxon>Aspergillus</taxon>
        <taxon>Aspergillus subgen. Circumdati</taxon>
    </lineage>
</organism>
<feature type="signal peptide" evidence="1">
    <location>
        <begin position="1"/>
        <end position="20"/>
    </location>
</feature>
<evidence type="ECO:0000313" key="3">
    <source>
        <dbReference type="Proteomes" id="UP000248349"/>
    </source>
</evidence>
<dbReference type="EMBL" id="KZ821229">
    <property type="protein sequence ID" value="PYH46058.1"/>
    <property type="molecule type" value="Genomic_DNA"/>
</dbReference>
<gene>
    <name evidence="2" type="ORF">BP01DRAFT_382233</name>
</gene>
<proteinExistence type="predicted"/>
<dbReference type="RefSeq" id="XP_025432040.1">
    <property type="nucleotide sequence ID" value="XM_025577358.1"/>
</dbReference>
<dbReference type="GeneID" id="37078587"/>
<feature type="chain" id="PRO_5016433940" evidence="1">
    <location>
        <begin position="21"/>
        <end position="119"/>
    </location>
</feature>
<dbReference type="STRING" id="1450539.A0A319A192"/>
<dbReference type="AlphaFoldDB" id="A0A319A192"/>
<accession>A0A319A192</accession>
<keyword evidence="1" id="KW-0732">Signal</keyword>
<keyword evidence="3" id="KW-1185">Reference proteome</keyword>
<name>A0A319A192_9EURO</name>
<protein>
    <submittedName>
        <fullName evidence="2">Uncharacterized protein</fullName>
    </submittedName>
</protein>
<evidence type="ECO:0000256" key="1">
    <source>
        <dbReference type="SAM" id="SignalP"/>
    </source>
</evidence>
<dbReference type="OrthoDB" id="4691160at2759"/>
<sequence length="119" mass="12838">MQFFLVLSTLLAATISTVLAFPTRRADFNNTRIVQLRLFGVPGCLELNEGELGIYGDALNQCLTWSDVTVQSVSFEGGVTGYGVQIFNDDTCTSTPYNVTTPQCLDDASGLASYKLVAV</sequence>